<dbReference type="GO" id="GO:0009249">
    <property type="term" value="P:protein lipoylation"/>
    <property type="evidence" value="ECO:0007669"/>
    <property type="project" value="InterPro"/>
</dbReference>
<dbReference type="Pfam" id="PF21948">
    <property type="entry name" value="LplA-B_cat"/>
    <property type="match status" value="1"/>
</dbReference>
<dbReference type="EC" id="2.3.1.181" evidence="5 6"/>
<evidence type="ECO:0000313" key="11">
    <source>
        <dbReference type="EMBL" id="PJF37325.1"/>
    </source>
</evidence>
<comment type="similarity">
    <text evidence="5 6">Belongs to the LipB family.</text>
</comment>
<dbReference type="AlphaFoldDB" id="A0A2M8PIF1"/>
<evidence type="ECO:0000256" key="9">
    <source>
        <dbReference type="PIRSR" id="PIRSR016262-3"/>
    </source>
</evidence>
<feature type="binding site" evidence="5 8">
    <location>
        <begin position="167"/>
        <end position="169"/>
    </location>
    <ligand>
        <name>substrate</name>
    </ligand>
</feature>
<dbReference type="GO" id="GO:0005737">
    <property type="term" value="C:cytoplasm"/>
    <property type="evidence" value="ECO:0007669"/>
    <property type="project" value="UniProtKB-SubCell"/>
</dbReference>
<proteinExistence type="inferred from homology"/>
<dbReference type="PANTHER" id="PTHR10993">
    <property type="entry name" value="OCTANOYLTRANSFERASE"/>
    <property type="match status" value="1"/>
</dbReference>
<keyword evidence="3 5" id="KW-0012">Acyltransferase</keyword>
<evidence type="ECO:0000259" key="10">
    <source>
        <dbReference type="PROSITE" id="PS51733"/>
    </source>
</evidence>
<evidence type="ECO:0000256" key="5">
    <source>
        <dbReference type="HAMAP-Rule" id="MF_00013"/>
    </source>
</evidence>
<evidence type="ECO:0000256" key="7">
    <source>
        <dbReference type="PIRSR" id="PIRSR016262-1"/>
    </source>
</evidence>
<evidence type="ECO:0000256" key="8">
    <source>
        <dbReference type="PIRSR" id="PIRSR016262-2"/>
    </source>
</evidence>
<comment type="catalytic activity">
    <reaction evidence="5 6">
        <text>octanoyl-[ACP] + L-lysyl-[protein] = N(6)-octanoyl-L-lysyl-[protein] + holo-[ACP] + H(+)</text>
        <dbReference type="Rhea" id="RHEA:17665"/>
        <dbReference type="Rhea" id="RHEA-COMP:9636"/>
        <dbReference type="Rhea" id="RHEA-COMP:9685"/>
        <dbReference type="Rhea" id="RHEA-COMP:9752"/>
        <dbReference type="Rhea" id="RHEA-COMP:9928"/>
        <dbReference type="ChEBI" id="CHEBI:15378"/>
        <dbReference type="ChEBI" id="CHEBI:29969"/>
        <dbReference type="ChEBI" id="CHEBI:64479"/>
        <dbReference type="ChEBI" id="CHEBI:78463"/>
        <dbReference type="ChEBI" id="CHEBI:78809"/>
        <dbReference type="EC" id="2.3.1.181"/>
    </reaction>
</comment>
<comment type="caution">
    <text evidence="11">The sequence shown here is derived from an EMBL/GenBank/DDBJ whole genome shotgun (WGS) entry which is preliminary data.</text>
</comment>
<evidence type="ECO:0000256" key="6">
    <source>
        <dbReference type="PIRNR" id="PIRNR016262"/>
    </source>
</evidence>
<dbReference type="NCBIfam" id="NF010925">
    <property type="entry name" value="PRK14345.1"/>
    <property type="match status" value="1"/>
</dbReference>
<keyword evidence="2 5" id="KW-0808">Transferase</keyword>
<dbReference type="PROSITE" id="PS01313">
    <property type="entry name" value="LIPB"/>
    <property type="match status" value="1"/>
</dbReference>
<feature type="domain" description="BPL/LPL catalytic" evidence="10">
    <location>
        <begin position="33"/>
        <end position="224"/>
    </location>
</feature>
<dbReference type="PROSITE" id="PS51733">
    <property type="entry name" value="BPL_LPL_CATALYTIC"/>
    <property type="match status" value="1"/>
</dbReference>
<evidence type="ECO:0000256" key="3">
    <source>
        <dbReference type="ARBA" id="ARBA00023315"/>
    </source>
</evidence>
<name>A0A2M8PIF1_9CHLR</name>
<comment type="subcellular location">
    <subcellularLocation>
        <location evidence="5">Cytoplasm</location>
    </subcellularLocation>
</comment>
<comment type="pathway">
    <text evidence="1 5 6">Protein modification; protein lipoylation via endogenous pathway; protein N(6)-(lipoyl)lysine from octanoyl-[acyl-carrier-protein]: step 1/2.</text>
</comment>
<dbReference type="Gene3D" id="3.30.930.10">
    <property type="entry name" value="Bira Bifunctional Protein, Domain 2"/>
    <property type="match status" value="1"/>
</dbReference>
<dbReference type="HAMAP" id="MF_00013">
    <property type="entry name" value="LipB"/>
    <property type="match status" value="1"/>
</dbReference>
<feature type="binding site" evidence="5 8">
    <location>
        <begin position="153"/>
        <end position="155"/>
    </location>
    <ligand>
        <name>substrate</name>
    </ligand>
</feature>
<dbReference type="CDD" id="cd16444">
    <property type="entry name" value="LipB"/>
    <property type="match status" value="1"/>
</dbReference>
<dbReference type="NCBIfam" id="TIGR00214">
    <property type="entry name" value="lipB"/>
    <property type="match status" value="1"/>
</dbReference>
<comment type="function">
    <text evidence="4 5 6">Catalyzes the transfer of endogenously produced octanoic acid from octanoyl-acyl-carrier-protein onto the lipoyl domains of lipoate-dependent enzymes. Lipoyl-ACP can also act as a substrate although octanoyl-ACP is likely to be the physiological substrate.</text>
</comment>
<evidence type="ECO:0000256" key="2">
    <source>
        <dbReference type="ARBA" id="ARBA00022679"/>
    </source>
</evidence>
<protein>
    <recommendedName>
        <fullName evidence="5 6">Octanoyltransferase</fullName>
        <ecNumber evidence="5 6">2.3.1.181</ecNumber>
    </recommendedName>
    <alternativeName>
        <fullName evidence="5">Lipoate-protein ligase B</fullName>
    </alternativeName>
    <alternativeName>
        <fullName evidence="5">Lipoyl/octanoyl transferase</fullName>
    </alternativeName>
    <alternativeName>
        <fullName evidence="5">Octanoyl-[acyl-carrier-protein]-protein N-octanoyltransferase</fullName>
    </alternativeName>
</protein>
<feature type="site" description="Lowers pKa of active site Cys" evidence="5 9">
    <location>
        <position position="150"/>
    </location>
</feature>
<dbReference type="InterPro" id="IPR045864">
    <property type="entry name" value="aa-tRNA-synth_II/BPL/LPL"/>
</dbReference>
<dbReference type="UniPathway" id="UPA00538">
    <property type="reaction ID" value="UER00592"/>
</dbReference>
<dbReference type="SUPFAM" id="SSF55681">
    <property type="entry name" value="Class II aaRS and biotin synthetases"/>
    <property type="match status" value="1"/>
</dbReference>
<dbReference type="PIRSF" id="PIRSF016262">
    <property type="entry name" value="LPLase"/>
    <property type="match status" value="1"/>
</dbReference>
<evidence type="ECO:0000256" key="4">
    <source>
        <dbReference type="ARBA" id="ARBA00024732"/>
    </source>
</evidence>
<reference evidence="11 12" key="1">
    <citation type="submission" date="2017-11" db="EMBL/GenBank/DDBJ databases">
        <title>Evolution of Phototrophy in the Chloroflexi Phylum Driven by Horizontal Gene Transfer.</title>
        <authorList>
            <person name="Ward L.M."/>
            <person name="Hemp J."/>
            <person name="Shih P.M."/>
            <person name="Mcglynn S.E."/>
            <person name="Fischer W."/>
        </authorList>
    </citation>
    <scope>NUCLEOTIDE SEQUENCE [LARGE SCALE GENOMIC DNA]</scope>
    <source>
        <strain evidence="11">JP3_13</strain>
    </source>
</reference>
<dbReference type="PANTHER" id="PTHR10993:SF7">
    <property type="entry name" value="LIPOYLTRANSFERASE 2, MITOCHONDRIAL-RELATED"/>
    <property type="match status" value="1"/>
</dbReference>
<evidence type="ECO:0000256" key="1">
    <source>
        <dbReference type="ARBA" id="ARBA00004821"/>
    </source>
</evidence>
<comment type="miscellaneous">
    <text evidence="5">In the reaction, the free carboxyl group of octanoic acid is attached via an amide linkage to the epsilon-amino group of a specific lysine residue of lipoyl domains of lipoate-dependent enzymes.</text>
</comment>
<organism evidence="11 12">
    <name type="scientific">Candidatus Thermofonsia Clade 1 bacterium</name>
    <dbReference type="NCBI Taxonomy" id="2364210"/>
    <lineage>
        <taxon>Bacteria</taxon>
        <taxon>Bacillati</taxon>
        <taxon>Chloroflexota</taxon>
        <taxon>Candidatus Thermofontia</taxon>
        <taxon>Candidatus Thermofonsia Clade 1</taxon>
    </lineage>
</organism>
<feature type="active site" description="Acyl-thioester intermediate" evidence="5 7">
    <location>
        <position position="185"/>
    </location>
</feature>
<dbReference type="EMBL" id="PGTM01000005">
    <property type="protein sequence ID" value="PJF37325.1"/>
    <property type="molecule type" value="Genomic_DNA"/>
</dbReference>
<dbReference type="InterPro" id="IPR000544">
    <property type="entry name" value="Octanoyltransferase"/>
</dbReference>
<keyword evidence="5" id="KW-0963">Cytoplasm</keyword>
<sequence length="240" mass="25799">MRHAPCAVIYAGKMPYAEAWALQRRLAAARAADRVPDSLLFLEHPPTYTLGSAGKLEHLLLTPEQLAERGIAFYRVDRGGDITYHGDGQLVGYPILRLPSGADGLHADVIAYVRALEQVIIDFLAIYGVVGERISGLSGVWVQKDGAPHKIAALGVRVTTKRVTVHGFALNISTDLRYFEGIVPCGIADKGVTRLADLIAKPPDLPTAAGQLAALFAAHFKRESYPEPLDSLLASLGEPA</sequence>
<dbReference type="InterPro" id="IPR020605">
    <property type="entry name" value="Octanoyltransferase_CS"/>
</dbReference>
<feature type="binding site" evidence="5 8">
    <location>
        <begin position="78"/>
        <end position="85"/>
    </location>
    <ligand>
        <name>substrate</name>
    </ligand>
</feature>
<accession>A0A2M8PIF1</accession>
<dbReference type="Proteomes" id="UP000229681">
    <property type="component" value="Unassembled WGS sequence"/>
</dbReference>
<dbReference type="InterPro" id="IPR004143">
    <property type="entry name" value="BPL_LPL_catalytic"/>
</dbReference>
<evidence type="ECO:0000313" key="12">
    <source>
        <dbReference type="Proteomes" id="UP000229681"/>
    </source>
</evidence>
<dbReference type="GO" id="GO:0033819">
    <property type="term" value="F:lipoyl(octanoyl) transferase activity"/>
    <property type="evidence" value="ECO:0007669"/>
    <property type="project" value="UniProtKB-EC"/>
</dbReference>
<gene>
    <name evidence="5" type="primary">lipB</name>
    <name evidence="11" type="ORF">CUN49_00785</name>
</gene>